<dbReference type="Proteomes" id="UP000287101">
    <property type="component" value="Unassembled WGS sequence"/>
</dbReference>
<dbReference type="RefSeq" id="WP_126832484.1">
    <property type="nucleotide sequence ID" value="NZ_CBCRYB010000005.1"/>
</dbReference>
<dbReference type="InterPro" id="IPR018191">
    <property type="entry name" value="4-OT"/>
</dbReference>
<comment type="caution">
    <text evidence="6">The sequence shown here is derived from an EMBL/GenBank/DDBJ whole genome shotgun (WGS) entry which is preliminary data.</text>
</comment>
<name>A0A430A5F8_9ENTE</name>
<dbReference type="EC" id="5.3.2.-" evidence="4"/>
<dbReference type="NCBIfam" id="TIGR00013">
    <property type="entry name" value="taut"/>
    <property type="match status" value="1"/>
</dbReference>
<sequence>MPIVNVQLLEGRTPEQKKAMVKEVTDAIVRTTGAKKEAISIVITDMKKEDYGINGDTLA</sequence>
<evidence type="ECO:0000256" key="2">
    <source>
        <dbReference type="ARBA" id="ARBA00023235"/>
    </source>
</evidence>
<evidence type="ECO:0000313" key="6">
    <source>
        <dbReference type="EMBL" id="RSU02016.1"/>
    </source>
</evidence>
<comment type="similarity">
    <text evidence="1 4">Belongs to the 4-oxalocrotonate tautomerase family.</text>
</comment>
<evidence type="ECO:0000313" key="7">
    <source>
        <dbReference type="Proteomes" id="UP000287101"/>
    </source>
</evidence>
<dbReference type="AlphaFoldDB" id="A0A430A5F8"/>
<dbReference type="EMBL" id="NGJY01000004">
    <property type="protein sequence ID" value="RSU02016.1"/>
    <property type="molecule type" value="Genomic_DNA"/>
</dbReference>
<evidence type="ECO:0000256" key="4">
    <source>
        <dbReference type="RuleBase" id="RU362032"/>
    </source>
</evidence>
<dbReference type="OrthoDB" id="5405937at2"/>
<dbReference type="Pfam" id="PF01361">
    <property type="entry name" value="Tautomerase"/>
    <property type="match status" value="1"/>
</dbReference>
<dbReference type="InterPro" id="IPR014347">
    <property type="entry name" value="Tautomerase/MIF_sf"/>
</dbReference>
<dbReference type="PANTHER" id="PTHR35530:SF1">
    <property type="entry name" value="2-HYDROXYMUCONATE TAUTOMERASE"/>
    <property type="match status" value="1"/>
</dbReference>
<keyword evidence="2 4" id="KW-0413">Isomerase</keyword>
<dbReference type="GO" id="GO:0016853">
    <property type="term" value="F:isomerase activity"/>
    <property type="evidence" value="ECO:0007669"/>
    <property type="project" value="UniProtKB-UniRule"/>
</dbReference>
<evidence type="ECO:0000259" key="5">
    <source>
        <dbReference type="Pfam" id="PF01361"/>
    </source>
</evidence>
<dbReference type="SUPFAM" id="SSF55331">
    <property type="entry name" value="Tautomerase/MIF"/>
    <property type="match status" value="1"/>
</dbReference>
<protein>
    <recommendedName>
        <fullName evidence="4">Tautomerase</fullName>
        <ecNumber evidence="4">5.3.2.-</ecNumber>
    </recommendedName>
</protein>
<accession>A0A430A5F8</accession>
<dbReference type="Gene3D" id="3.30.429.10">
    <property type="entry name" value="Macrophage Migration Inhibitory Factor"/>
    <property type="match status" value="1"/>
</dbReference>
<feature type="domain" description="4-oxalocrotonate tautomerase-like" evidence="5">
    <location>
        <begin position="2"/>
        <end position="57"/>
    </location>
</feature>
<keyword evidence="7" id="KW-1185">Reference proteome</keyword>
<organism evidence="6 7">
    <name type="scientific">Vagococcus fessus</name>
    <dbReference type="NCBI Taxonomy" id="120370"/>
    <lineage>
        <taxon>Bacteria</taxon>
        <taxon>Bacillati</taxon>
        <taxon>Bacillota</taxon>
        <taxon>Bacilli</taxon>
        <taxon>Lactobacillales</taxon>
        <taxon>Enterococcaceae</taxon>
        <taxon>Vagococcus</taxon>
    </lineage>
</organism>
<proteinExistence type="inferred from homology"/>
<evidence type="ECO:0000256" key="3">
    <source>
        <dbReference type="PIRSR" id="PIRSR618191-1"/>
    </source>
</evidence>
<reference evidence="6 7" key="1">
    <citation type="submission" date="2017-05" db="EMBL/GenBank/DDBJ databases">
        <title>Vagococcus spp. assemblies.</title>
        <authorList>
            <person name="Gulvik C.A."/>
        </authorList>
    </citation>
    <scope>NUCLEOTIDE SEQUENCE [LARGE SCALE GENOMIC DNA]</scope>
    <source>
        <strain evidence="6 7">CCUG 41755</strain>
    </source>
</reference>
<evidence type="ECO:0000256" key="1">
    <source>
        <dbReference type="ARBA" id="ARBA00006723"/>
    </source>
</evidence>
<dbReference type="PANTHER" id="PTHR35530">
    <property type="entry name" value="TAUTOMERASE-RELATED"/>
    <property type="match status" value="1"/>
</dbReference>
<gene>
    <name evidence="6" type="ORF">CBF31_09640</name>
</gene>
<dbReference type="InterPro" id="IPR004370">
    <property type="entry name" value="4-OT-like_dom"/>
</dbReference>
<feature type="active site" description="Proton acceptor; via imino nitrogen" evidence="3">
    <location>
        <position position="2"/>
    </location>
</feature>
<dbReference type="NCBIfam" id="NF002571">
    <property type="entry name" value="PRK02220.1"/>
    <property type="match status" value="1"/>
</dbReference>